<dbReference type="PROSITE" id="PS50208">
    <property type="entry name" value="CASPASE_P20"/>
    <property type="match status" value="1"/>
</dbReference>
<dbReference type="InterPro" id="IPR052039">
    <property type="entry name" value="Caspase-related_regulators"/>
</dbReference>
<proteinExistence type="inferred from homology"/>
<dbReference type="GO" id="GO:0006508">
    <property type="term" value="P:proteolysis"/>
    <property type="evidence" value="ECO:0007669"/>
    <property type="project" value="InterPro"/>
</dbReference>
<feature type="domain" description="Caspase family p20" evidence="4">
    <location>
        <begin position="308"/>
        <end position="413"/>
    </location>
</feature>
<dbReference type="Pfam" id="PF00656">
    <property type="entry name" value="Peptidase_C14"/>
    <property type="match status" value="1"/>
</dbReference>
<dbReference type="PROSITE" id="PS50207">
    <property type="entry name" value="CASPASE_P10"/>
    <property type="match status" value="1"/>
</dbReference>
<dbReference type="OrthoDB" id="6114029at2759"/>
<dbReference type="InterPro" id="IPR011600">
    <property type="entry name" value="Pept_C14_caspase"/>
</dbReference>
<evidence type="ECO:0000313" key="6">
    <source>
        <dbReference type="Proteomes" id="UP000770661"/>
    </source>
</evidence>
<dbReference type="InterPro" id="IPR002138">
    <property type="entry name" value="Pept_C14_p10"/>
</dbReference>
<comment type="similarity">
    <text evidence="1 2">Belongs to the peptidase C14A family.</text>
</comment>
<dbReference type="AlphaFoldDB" id="A0A8J4YEN2"/>
<dbReference type="EMBL" id="JACEEZ010004052">
    <property type="protein sequence ID" value="KAG0726715.1"/>
    <property type="molecule type" value="Genomic_DNA"/>
</dbReference>
<evidence type="ECO:0000259" key="3">
    <source>
        <dbReference type="PROSITE" id="PS50207"/>
    </source>
</evidence>
<dbReference type="PANTHER" id="PTHR22576:SF41">
    <property type="entry name" value="CASPASE 14, APOPTOSIS-RELATED CYSTEINE PEPTIDASE"/>
    <property type="match status" value="1"/>
</dbReference>
<dbReference type="InterPro" id="IPR015917">
    <property type="entry name" value="Pept_C14A"/>
</dbReference>
<dbReference type="InterPro" id="IPR029030">
    <property type="entry name" value="Caspase-like_dom_sf"/>
</dbReference>
<evidence type="ECO:0000256" key="2">
    <source>
        <dbReference type="RuleBase" id="RU003971"/>
    </source>
</evidence>
<gene>
    <name evidence="5" type="primary">Casp8</name>
    <name evidence="5" type="ORF">GWK47_035979</name>
</gene>
<sequence length="557" mass="63780">MLFLSVNPTTVEEVTLEIASTPTYTDGGAMGLGFISSTEVSSEGGSDSVSRLLLKLEWLDVITRRPHVCSISHTNTALRQAALSNQSIFPVRRELQLRLLKLSSLELHYGDSLSTLESNFSDELDHLSSNEEDVLEFTEIFERLKHPVPQEIKDRFDRIVASKKIPIRKPEGSNTKTFFVYAENKIMMKVCNALSPLEVHQMYTILCETKAVEEDNAMQDFLSQPCLSLDALQKVAGLKDVAFYYLVLTLMRKKMINRLYTHKLAFLLEQLKQIHIRDDKDHIHIDRALSILCRYPIASQPPGLCLIFLMTESRPGAKKDLTRVKELFEKVFKYDVFVKIDPTAEHIKSIISKLRAARNKFYDSLVVWFMGHGSKSYLIVKEGQIHRRLDLIEPFTEIEWFYKKPKLFFIQACAVKENRKRFSSSSGADMKALNTQIDSVGWKAPAGRVWQEKYADYTDVSNINCFADTLISYATMWYQPASRGEEGSLYVDTLVDQLREHGSHESIENVLRRVHYNVNTVSLLQDVPGYGEVQWKQAPYFESSLQKEFIFPKSANA</sequence>
<dbReference type="InterPro" id="IPR001309">
    <property type="entry name" value="Pept_C14_p20"/>
</dbReference>
<dbReference type="PANTHER" id="PTHR22576">
    <property type="entry name" value="MUCOSA ASSOCIATED LYMPHOID TISSUE LYMPHOMA TRANSLOCATION PROTEIN 1/PARACASPASE"/>
    <property type="match status" value="1"/>
</dbReference>
<organism evidence="5 6">
    <name type="scientific">Chionoecetes opilio</name>
    <name type="common">Atlantic snow crab</name>
    <name type="synonym">Cancer opilio</name>
    <dbReference type="NCBI Taxonomy" id="41210"/>
    <lineage>
        <taxon>Eukaryota</taxon>
        <taxon>Metazoa</taxon>
        <taxon>Ecdysozoa</taxon>
        <taxon>Arthropoda</taxon>
        <taxon>Crustacea</taxon>
        <taxon>Multicrustacea</taxon>
        <taxon>Malacostraca</taxon>
        <taxon>Eumalacostraca</taxon>
        <taxon>Eucarida</taxon>
        <taxon>Decapoda</taxon>
        <taxon>Pleocyemata</taxon>
        <taxon>Brachyura</taxon>
        <taxon>Eubrachyura</taxon>
        <taxon>Majoidea</taxon>
        <taxon>Majidae</taxon>
        <taxon>Chionoecetes</taxon>
    </lineage>
</organism>
<feature type="domain" description="Caspase family p10" evidence="3">
    <location>
        <begin position="487"/>
        <end position="553"/>
    </location>
</feature>
<dbReference type="GO" id="GO:0004197">
    <property type="term" value="F:cysteine-type endopeptidase activity"/>
    <property type="evidence" value="ECO:0007669"/>
    <property type="project" value="InterPro"/>
</dbReference>
<reference evidence="5" key="1">
    <citation type="submission" date="2020-07" db="EMBL/GenBank/DDBJ databases">
        <title>The High-quality genome of the commercially important snow crab, Chionoecetes opilio.</title>
        <authorList>
            <person name="Jeong J.-H."/>
            <person name="Ryu S."/>
        </authorList>
    </citation>
    <scope>NUCLEOTIDE SEQUENCE</scope>
    <source>
        <strain evidence="5">MADBK_172401_WGS</strain>
        <tissue evidence="5">Digestive gland</tissue>
    </source>
</reference>
<evidence type="ECO:0000256" key="1">
    <source>
        <dbReference type="ARBA" id="ARBA00010134"/>
    </source>
</evidence>
<evidence type="ECO:0000259" key="4">
    <source>
        <dbReference type="PROSITE" id="PS50208"/>
    </source>
</evidence>
<dbReference type="SUPFAM" id="SSF52129">
    <property type="entry name" value="Caspase-like"/>
    <property type="match status" value="1"/>
</dbReference>
<comment type="caution">
    <text evidence="5">The sequence shown here is derived from an EMBL/GenBank/DDBJ whole genome shotgun (WGS) entry which is preliminary data.</text>
</comment>
<dbReference type="Gene3D" id="3.40.50.1460">
    <property type="match status" value="1"/>
</dbReference>
<name>A0A8J4YEN2_CHIOP</name>
<accession>A0A8J4YEN2</accession>
<evidence type="ECO:0000313" key="5">
    <source>
        <dbReference type="EMBL" id="KAG0726715.1"/>
    </source>
</evidence>
<keyword evidence="6" id="KW-1185">Reference proteome</keyword>
<protein>
    <submittedName>
        <fullName evidence="5">Caspase-8</fullName>
    </submittedName>
</protein>
<dbReference type="Proteomes" id="UP000770661">
    <property type="component" value="Unassembled WGS sequence"/>
</dbReference>
<dbReference type="SMART" id="SM00115">
    <property type="entry name" value="CASc"/>
    <property type="match status" value="1"/>
</dbReference>